<dbReference type="Pfam" id="PF00450">
    <property type="entry name" value="Peptidase_S10"/>
    <property type="match status" value="1"/>
</dbReference>
<evidence type="ECO:0000256" key="4">
    <source>
        <dbReference type="ARBA" id="ARBA00022729"/>
    </source>
</evidence>
<evidence type="ECO:0000256" key="2">
    <source>
        <dbReference type="ARBA" id="ARBA00022645"/>
    </source>
</evidence>
<dbReference type="OMA" id="GRNETHY"/>
<keyword evidence="9" id="KW-1185">Reference proteome</keyword>
<dbReference type="InterPro" id="IPR001563">
    <property type="entry name" value="Peptidase_S10"/>
</dbReference>
<dbReference type="PROSITE" id="PS00131">
    <property type="entry name" value="CARBOXYPEPT_SER_SER"/>
    <property type="match status" value="1"/>
</dbReference>
<evidence type="ECO:0000313" key="9">
    <source>
        <dbReference type="Proteomes" id="UP000092993"/>
    </source>
</evidence>
<organism evidence="8 9">
    <name type="scientific">Grifola frondosa</name>
    <name type="common">Maitake</name>
    <name type="synonym">Polyporus frondosus</name>
    <dbReference type="NCBI Taxonomy" id="5627"/>
    <lineage>
        <taxon>Eukaryota</taxon>
        <taxon>Fungi</taxon>
        <taxon>Dikarya</taxon>
        <taxon>Basidiomycota</taxon>
        <taxon>Agaricomycotina</taxon>
        <taxon>Agaricomycetes</taxon>
        <taxon>Polyporales</taxon>
        <taxon>Grifolaceae</taxon>
        <taxon>Grifola</taxon>
    </lineage>
</organism>
<reference evidence="8 9" key="1">
    <citation type="submission" date="2016-03" db="EMBL/GenBank/DDBJ databases">
        <title>Whole genome sequencing of Grifola frondosa 9006-11.</title>
        <authorList>
            <person name="Min B."/>
            <person name="Park H."/>
            <person name="Kim J.-G."/>
            <person name="Cho H."/>
            <person name="Oh Y.-L."/>
            <person name="Kong W.-S."/>
            <person name="Choi I.-G."/>
        </authorList>
    </citation>
    <scope>NUCLEOTIDE SEQUENCE [LARGE SCALE GENOMIC DNA]</scope>
    <source>
        <strain evidence="8 9">9006-11</strain>
    </source>
</reference>
<dbReference type="SUPFAM" id="SSF53474">
    <property type="entry name" value="alpha/beta-Hydrolases"/>
    <property type="match status" value="1"/>
</dbReference>
<keyword evidence="5 7" id="KW-0378">Hydrolase</keyword>
<dbReference type="STRING" id="5627.A0A1C7MM49"/>
<gene>
    <name evidence="8" type="primary">CPYA</name>
    <name evidence="8" type="ORF">A0H81_01709</name>
</gene>
<evidence type="ECO:0000256" key="5">
    <source>
        <dbReference type="ARBA" id="ARBA00022801"/>
    </source>
</evidence>
<dbReference type="InterPro" id="IPR029058">
    <property type="entry name" value="AB_hydrolase_fold"/>
</dbReference>
<dbReference type="InterPro" id="IPR018202">
    <property type="entry name" value="Ser_caboxypep_ser_AS"/>
</dbReference>
<dbReference type="GO" id="GO:0000324">
    <property type="term" value="C:fungal-type vacuole"/>
    <property type="evidence" value="ECO:0007669"/>
    <property type="project" value="TreeGrafter"/>
</dbReference>
<evidence type="ECO:0000256" key="1">
    <source>
        <dbReference type="ARBA" id="ARBA00009431"/>
    </source>
</evidence>
<dbReference type="Proteomes" id="UP000092993">
    <property type="component" value="Unassembled WGS sequence"/>
</dbReference>
<dbReference type="Gene3D" id="3.40.50.1820">
    <property type="entry name" value="alpha/beta hydrolase"/>
    <property type="match status" value="1"/>
</dbReference>
<evidence type="ECO:0000256" key="3">
    <source>
        <dbReference type="ARBA" id="ARBA00022670"/>
    </source>
</evidence>
<dbReference type="GO" id="GO:0004185">
    <property type="term" value="F:serine-type carboxypeptidase activity"/>
    <property type="evidence" value="ECO:0007669"/>
    <property type="project" value="UniProtKB-UniRule"/>
</dbReference>
<evidence type="ECO:0000256" key="7">
    <source>
        <dbReference type="RuleBase" id="RU361156"/>
    </source>
</evidence>
<evidence type="ECO:0000256" key="6">
    <source>
        <dbReference type="ARBA" id="ARBA00023180"/>
    </source>
</evidence>
<dbReference type="PANTHER" id="PTHR11802:SF113">
    <property type="entry name" value="SERINE CARBOXYPEPTIDASE CTSA-4.1"/>
    <property type="match status" value="1"/>
</dbReference>
<keyword evidence="4" id="KW-0732">Signal</keyword>
<comment type="similarity">
    <text evidence="1 7">Belongs to the peptidase S10 family.</text>
</comment>
<dbReference type="AlphaFoldDB" id="A0A1C7MM49"/>
<protein>
    <recommendedName>
        <fullName evidence="7">Carboxypeptidase</fullName>
        <ecNumber evidence="7">3.4.16.-</ecNumber>
    </recommendedName>
</protein>
<evidence type="ECO:0000313" key="8">
    <source>
        <dbReference type="EMBL" id="OBZ77506.1"/>
    </source>
</evidence>
<name>A0A1C7MM49_GRIFR</name>
<proteinExistence type="inferred from homology"/>
<dbReference type="EC" id="3.4.16.-" evidence="7"/>
<sequence length="294" mass="32498">MRAEGWCWAEVAMLVFESQLVLFSAFSSSNLSFLAENFMRGLIRTLCLLSLLVLTAGRSQQHPTSLEGALGAHQANASFVANGVIAQRPDTQLFTALGDLNLLSDSRFTSLSHPSFPVTYTYESRGPIGAMGLYTYTGYIDIKARHLFFYFFESRSDPDKDDVIFWTNGGPGGSSSVGLLMELGPCRVTGPNQMEYNPYSWNEQANIFFIDQPISVGYSYADFGESLSTSEEAAKDIAAFVAIFFTHFIKFRGRPFHMAGESYGGHYIPIFASAIYDQNPGLIDGRMHPINETA</sequence>
<keyword evidence="3 7" id="KW-0645">Protease</keyword>
<keyword evidence="2 7" id="KW-0121">Carboxypeptidase</keyword>
<dbReference type="EMBL" id="LUGG01000002">
    <property type="protein sequence ID" value="OBZ77506.1"/>
    <property type="molecule type" value="Genomic_DNA"/>
</dbReference>
<accession>A0A1C7MM49</accession>
<dbReference type="PANTHER" id="PTHR11802">
    <property type="entry name" value="SERINE PROTEASE FAMILY S10 SERINE CARBOXYPEPTIDASE"/>
    <property type="match status" value="1"/>
</dbReference>
<comment type="caution">
    <text evidence="8">The sequence shown here is derived from an EMBL/GenBank/DDBJ whole genome shotgun (WGS) entry which is preliminary data.</text>
</comment>
<dbReference type="OrthoDB" id="443318at2759"/>
<dbReference type="PRINTS" id="PR00724">
    <property type="entry name" value="CRBOXYPTASEC"/>
</dbReference>
<dbReference type="GO" id="GO:0006508">
    <property type="term" value="P:proteolysis"/>
    <property type="evidence" value="ECO:0007669"/>
    <property type="project" value="UniProtKB-KW"/>
</dbReference>
<keyword evidence="6" id="KW-0325">Glycoprotein</keyword>